<keyword evidence="2" id="KW-1185">Reference proteome</keyword>
<dbReference type="AlphaFoldDB" id="A0A5E4PE58"/>
<evidence type="ECO:0000313" key="1">
    <source>
        <dbReference type="EMBL" id="VVC74875.1"/>
    </source>
</evidence>
<dbReference type="EMBL" id="LR699119">
    <property type="protein sequence ID" value="VVC74875.1"/>
    <property type="molecule type" value="Genomic_DNA"/>
</dbReference>
<name>A0A5E4PE58_9COXI</name>
<proteinExistence type="predicted"/>
<sequence length="312" mass="36305">MNIRLLFNTDDNVQVGLPSGKLSHTGARKCIKQQTGMTCTLYAMRRLAFFNTNNKEDKHMQAYLRIKHALSLFPHVVGLELLLETAREICAELSIDFTKALTRNENFMNYYYLCRQKHHFSLEPLEYYARLNDFNKWIIFYDILIENVFAPLMSLRKASWHPRDGVEGLKESLRQQGAHYFMGKFGSCFYSEKPREFKSESTAERKVYYFNKNKYIGDISPFTHAIIVDQVKKVNGVEMVFFRDPGYASRESAPEKIFMLSYETFVNRLTDYQGHRFMLKACSDDAAFGLVSARADKLYEQTGKQAFSPSHI</sequence>
<dbReference type="Proteomes" id="UP000324194">
    <property type="component" value="Chromosome 1"/>
</dbReference>
<dbReference type="OrthoDB" id="5651579at2"/>
<reference evidence="1 2" key="1">
    <citation type="submission" date="2019-08" db="EMBL/GenBank/DDBJ databases">
        <authorList>
            <person name="Guy L."/>
        </authorList>
    </citation>
    <scope>NUCLEOTIDE SEQUENCE [LARGE SCALE GENOMIC DNA]</scope>
    <source>
        <strain evidence="1 2">SGT-108</strain>
    </source>
</reference>
<gene>
    <name evidence="1" type="ORF">AQUSIP_01490</name>
</gene>
<evidence type="ECO:0000313" key="2">
    <source>
        <dbReference type="Proteomes" id="UP000324194"/>
    </source>
</evidence>
<dbReference type="RefSeq" id="WP_148337676.1">
    <property type="nucleotide sequence ID" value="NZ_LR699119.1"/>
</dbReference>
<dbReference type="KEGG" id="asip:AQUSIP_01490"/>
<protein>
    <submittedName>
        <fullName evidence="1">Uncharacterized protein</fullName>
    </submittedName>
</protein>
<accession>A0A5E4PE58</accession>
<organism evidence="1 2">
    <name type="scientific">Aquicella siphonis</name>
    <dbReference type="NCBI Taxonomy" id="254247"/>
    <lineage>
        <taxon>Bacteria</taxon>
        <taxon>Pseudomonadati</taxon>
        <taxon>Pseudomonadota</taxon>
        <taxon>Gammaproteobacteria</taxon>
        <taxon>Legionellales</taxon>
        <taxon>Coxiellaceae</taxon>
        <taxon>Aquicella</taxon>
    </lineage>
</organism>